<organism evidence="2 3">
    <name type="scientific">Pleurodeles waltl</name>
    <name type="common">Iberian ribbed newt</name>
    <dbReference type="NCBI Taxonomy" id="8319"/>
    <lineage>
        <taxon>Eukaryota</taxon>
        <taxon>Metazoa</taxon>
        <taxon>Chordata</taxon>
        <taxon>Craniata</taxon>
        <taxon>Vertebrata</taxon>
        <taxon>Euteleostomi</taxon>
        <taxon>Amphibia</taxon>
        <taxon>Batrachia</taxon>
        <taxon>Caudata</taxon>
        <taxon>Salamandroidea</taxon>
        <taxon>Salamandridae</taxon>
        <taxon>Pleurodelinae</taxon>
        <taxon>Pleurodeles</taxon>
    </lineage>
</organism>
<feature type="compositionally biased region" description="Basic and acidic residues" evidence="1">
    <location>
        <begin position="15"/>
        <end position="27"/>
    </location>
</feature>
<feature type="region of interest" description="Disordered" evidence="1">
    <location>
        <begin position="15"/>
        <end position="42"/>
    </location>
</feature>
<dbReference type="AlphaFoldDB" id="A0AAV7LPL2"/>
<proteinExistence type="predicted"/>
<accession>A0AAV7LPL2</accession>
<comment type="caution">
    <text evidence="2">The sequence shown here is derived from an EMBL/GenBank/DDBJ whole genome shotgun (WGS) entry which is preliminary data.</text>
</comment>
<sequence length="213" mass="23389">MYMCRGGAYIEGCDVTDRSNNSDDATRSRTTHANRMTPPGGRRRVLLSRKIPDLKLTPGNSKAQFLFRNGGIRRVESELDVVPQSVVPSLWRGPVSNLDGSVQLASGADLLALTRLEAISDQTDLETHKSDSVGHQRWCLRSASAQRAAEALAMDKGNRGTLQTTVLKSGNHFSASRSPEHCEILSGESGRMLENNAWTSFASLNYPKTLRFQ</sequence>
<dbReference type="EMBL" id="JANPWB010000015">
    <property type="protein sequence ID" value="KAJ1093022.1"/>
    <property type="molecule type" value="Genomic_DNA"/>
</dbReference>
<evidence type="ECO:0000313" key="2">
    <source>
        <dbReference type="EMBL" id="KAJ1093022.1"/>
    </source>
</evidence>
<gene>
    <name evidence="2" type="ORF">NDU88_006132</name>
</gene>
<evidence type="ECO:0000256" key="1">
    <source>
        <dbReference type="SAM" id="MobiDB-lite"/>
    </source>
</evidence>
<keyword evidence="3" id="KW-1185">Reference proteome</keyword>
<reference evidence="2" key="1">
    <citation type="journal article" date="2022" name="bioRxiv">
        <title>Sequencing and chromosome-scale assembly of the giantPleurodeles waltlgenome.</title>
        <authorList>
            <person name="Brown T."/>
            <person name="Elewa A."/>
            <person name="Iarovenko S."/>
            <person name="Subramanian E."/>
            <person name="Araus A.J."/>
            <person name="Petzold A."/>
            <person name="Susuki M."/>
            <person name="Suzuki K.-i.T."/>
            <person name="Hayashi T."/>
            <person name="Toyoda A."/>
            <person name="Oliveira C."/>
            <person name="Osipova E."/>
            <person name="Leigh N.D."/>
            <person name="Simon A."/>
            <person name="Yun M.H."/>
        </authorList>
    </citation>
    <scope>NUCLEOTIDE SEQUENCE</scope>
    <source>
        <strain evidence="2">20211129_DDA</strain>
        <tissue evidence="2">Liver</tissue>
    </source>
</reference>
<dbReference type="Proteomes" id="UP001066276">
    <property type="component" value="Chromosome 11"/>
</dbReference>
<name>A0AAV7LPL2_PLEWA</name>
<evidence type="ECO:0000313" key="3">
    <source>
        <dbReference type="Proteomes" id="UP001066276"/>
    </source>
</evidence>
<protein>
    <submittedName>
        <fullName evidence="2">Uncharacterized protein</fullName>
    </submittedName>
</protein>